<evidence type="ECO:0000313" key="3">
    <source>
        <dbReference type="Proteomes" id="UP000008809"/>
    </source>
</evidence>
<gene>
    <name evidence="2" type="ordered locus">RPB_2118</name>
</gene>
<feature type="region of interest" description="Disordered" evidence="1">
    <location>
        <begin position="1"/>
        <end position="27"/>
    </location>
</feature>
<organism evidence="2 3">
    <name type="scientific">Rhodopseudomonas palustris (strain HaA2)</name>
    <dbReference type="NCBI Taxonomy" id="316058"/>
    <lineage>
        <taxon>Bacteria</taxon>
        <taxon>Pseudomonadati</taxon>
        <taxon>Pseudomonadota</taxon>
        <taxon>Alphaproteobacteria</taxon>
        <taxon>Hyphomicrobiales</taxon>
        <taxon>Nitrobacteraceae</taxon>
        <taxon>Rhodopseudomonas</taxon>
    </lineage>
</organism>
<accession>Q2IY86</accession>
<evidence type="ECO:0000313" key="2">
    <source>
        <dbReference type="EMBL" id="ABD06824.1"/>
    </source>
</evidence>
<reference evidence="2 3" key="1">
    <citation type="submission" date="2006-01" db="EMBL/GenBank/DDBJ databases">
        <title>Complete sequence of Rhodopseudomonas palustris HaA2.</title>
        <authorList>
            <consortium name="US DOE Joint Genome Institute"/>
            <person name="Copeland A."/>
            <person name="Lucas S."/>
            <person name="Lapidus A."/>
            <person name="Barry K."/>
            <person name="Detter J.C."/>
            <person name="Glavina T."/>
            <person name="Hammon N."/>
            <person name="Israni S."/>
            <person name="Pitluck S."/>
            <person name="Chain P."/>
            <person name="Malfatti S."/>
            <person name="Shin M."/>
            <person name="Vergez L."/>
            <person name="Schmutz J."/>
            <person name="Larimer F."/>
            <person name="Land M."/>
            <person name="Hauser L."/>
            <person name="Pelletier D.A."/>
            <person name="Kyrpides N."/>
            <person name="Anderson I."/>
            <person name="Oda Y."/>
            <person name="Harwood C.S."/>
            <person name="Richardson P."/>
        </authorList>
    </citation>
    <scope>NUCLEOTIDE SEQUENCE [LARGE SCALE GENOMIC DNA]</scope>
    <source>
        <strain evidence="2 3">HaA2</strain>
    </source>
</reference>
<sequence>MVPAGSQTRSGRVSRRPAMADAKTRSRVAEMEAAFERRARANGRTFEQEVEFLIERQQPLTPEERVATIRYLHSRCNGIQPSLTLDEIREGLM</sequence>
<dbReference type="AlphaFoldDB" id="Q2IY86"/>
<dbReference type="KEGG" id="rpb:RPB_2118"/>
<proteinExistence type="predicted"/>
<protein>
    <submittedName>
        <fullName evidence="2">Uncharacterized protein</fullName>
    </submittedName>
</protein>
<dbReference type="EMBL" id="CP000250">
    <property type="protein sequence ID" value="ABD06824.1"/>
    <property type="molecule type" value="Genomic_DNA"/>
</dbReference>
<dbReference type="HOGENOM" id="CLU_199800_0_0_5"/>
<evidence type="ECO:0000256" key="1">
    <source>
        <dbReference type="SAM" id="MobiDB-lite"/>
    </source>
</evidence>
<keyword evidence="3" id="KW-1185">Reference proteome</keyword>
<feature type="compositionally biased region" description="Polar residues" evidence="1">
    <location>
        <begin position="1"/>
        <end position="11"/>
    </location>
</feature>
<name>Q2IY86_RHOP2</name>
<dbReference type="Proteomes" id="UP000008809">
    <property type="component" value="Chromosome"/>
</dbReference>
<dbReference type="STRING" id="316058.RPB_2118"/>